<dbReference type="SUPFAM" id="SSF53756">
    <property type="entry name" value="UDP-Glycosyltransferase/glycogen phosphorylase"/>
    <property type="match status" value="1"/>
</dbReference>
<dbReference type="Proteomes" id="UP000051521">
    <property type="component" value="Unassembled WGS sequence"/>
</dbReference>
<keyword evidence="5" id="KW-0777">Teichoic acid biosynthesis</keyword>
<keyword evidence="4" id="KW-0808">Transferase</keyword>
<evidence type="ECO:0000256" key="5">
    <source>
        <dbReference type="ARBA" id="ARBA00022944"/>
    </source>
</evidence>
<comment type="similarity">
    <text evidence="2">Belongs to the CDP-glycerol glycerophosphotransferase family.</text>
</comment>
<comment type="subcellular location">
    <subcellularLocation>
        <location evidence="1">Cell membrane</location>
        <topology evidence="1">Peripheral membrane protein</topology>
    </subcellularLocation>
</comment>
<dbReference type="InterPro" id="IPR051612">
    <property type="entry name" value="Teichoic_Acid_Biosynth"/>
</dbReference>
<dbReference type="PANTHER" id="PTHR37316">
    <property type="entry name" value="TEICHOIC ACID GLYCEROL-PHOSPHATE PRIMASE"/>
    <property type="match status" value="1"/>
</dbReference>
<evidence type="ECO:0000313" key="7">
    <source>
        <dbReference type="EMBL" id="KRN11683.1"/>
    </source>
</evidence>
<protein>
    <submittedName>
        <fullName evidence="7">Teichoic acid biosynthesis protein</fullName>
    </submittedName>
</protein>
<evidence type="ECO:0000313" key="8">
    <source>
        <dbReference type="Proteomes" id="UP000051521"/>
    </source>
</evidence>
<proteinExistence type="inferred from homology"/>
<dbReference type="Gene3D" id="3.40.50.11820">
    <property type="match status" value="1"/>
</dbReference>
<name>A0ABR5PUN4_9LACO</name>
<evidence type="ECO:0000256" key="1">
    <source>
        <dbReference type="ARBA" id="ARBA00004202"/>
    </source>
</evidence>
<accession>A0ABR5PUN4</accession>
<keyword evidence="8" id="KW-1185">Reference proteome</keyword>
<dbReference type="InterPro" id="IPR007554">
    <property type="entry name" value="Glycerophosphate_synth"/>
</dbReference>
<evidence type="ECO:0000256" key="3">
    <source>
        <dbReference type="ARBA" id="ARBA00022475"/>
    </source>
</evidence>
<dbReference type="EMBL" id="AYZO01000020">
    <property type="protein sequence ID" value="KRN11683.1"/>
    <property type="molecule type" value="Genomic_DNA"/>
</dbReference>
<reference evidence="7 8" key="1">
    <citation type="journal article" date="2015" name="Genome Announc.">
        <title>Expanding the biotechnology potential of lactobacilli through comparative genomics of 213 strains and associated genera.</title>
        <authorList>
            <person name="Sun Z."/>
            <person name="Harris H.M."/>
            <person name="McCann A."/>
            <person name="Guo C."/>
            <person name="Argimon S."/>
            <person name="Zhang W."/>
            <person name="Yang X."/>
            <person name="Jeffery I.B."/>
            <person name="Cooney J.C."/>
            <person name="Kagawa T.F."/>
            <person name="Liu W."/>
            <person name="Song Y."/>
            <person name="Salvetti E."/>
            <person name="Wrobel A."/>
            <person name="Rasinkangas P."/>
            <person name="Parkhill J."/>
            <person name="Rea M.C."/>
            <person name="O'Sullivan O."/>
            <person name="Ritari J."/>
            <person name="Douillard F.P."/>
            <person name="Paul Ross R."/>
            <person name="Yang R."/>
            <person name="Briner A.E."/>
            <person name="Felis G.E."/>
            <person name="de Vos W.M."/>
            <person name="Barrangou R."/>
            <person name="Klaenhammer T.R."/>
            <person name="Caufield P.W."/>
            <person name="Cui Y."/>
            <person name="Zhang H."/>
            <person name="O'Toole P.W."/>
        </authorList>
    </citation>
    <scope>NUCLEOTIDE SEQUENCE [LARGE SCALE GENOMIC DNA]</scope>
    <source>
        <strain evidence="7 8">DSM 23908</strain>
    </source>
</reference>
<comment type="caution">
    <text evidence="7">The sequence shown here is derived from an EMBL/GenBank/DDBJ whole genome shotgun (WGS) entry which is preliminary data.</text>
</comment>
<dbReference type="InterPro" id="IPR043149">
    <property type="entry name" value="TagF_N"/>
</dbReference>
<evidence type="ECO:0000256" key="2">
    <source>
        <dbReference type="ARBA" id="ARBA00010488"/>
    </source>
</evidence>
<dbReference type="InterPro" id="IPR043148">
    <property type="entry name" value="TagF_C"/>
</dbReference>
<evidence type="ECO:0000256" key="4">
    <source>
        <dbReference type="ARBA" id="ARBA00022679"/>
    </source>
</evidence>
<keyword evidence="6" id="KW-0472">Membrane</keyword>
<dbReference type="Gene3D" id="3.40.50.12580">
    <property type="match status" value="1"/>
</dbReference>
<keyword evidence="3" id="KW-1003">Cell membrane</keyword>
<dbReference type="Pfam" id="PF04464">
    <property type="entry name" value="Glyphos_transf"/>
    <property type="match status" value="1"/>
</dbReference>
<sequence>MAKKMKSILFRLYLTMMKLICKLVPIQNDHVVVLNGAGRSGSNGYLFYKYLRDNHPELKATLVEPWPSSHLPWSVWKKIASARYVFTTHQPFKIHRSQYNIQFWHGVPLKRMGFMANNTETADNLRNQKLWQKTDVIASSSDFYETLMTSCIGVGAGKYRKIGFPRMDYLDFSVLSQRQLLRDLFHQEDSQGKIGLYVPTFRYELEDEKIMDMIKAGNFLTCADFDAEKLNAALKERHQYLLVKLHPFEMRLFADLKSNYSNIAFLNNSYLEKRKIDLYQILAAMDFLMTDFSSIYFDYLKLDRPILFMTNHLKQYEQVRGLLFGPYKEVTPGFKVNSQHELIARLDQLDSPEMQAQRHYWYQIVDQVQAESNCDLVFDEIIRLAEELN</sequence>
<organism evidence="7 8">
    <name type="scientific">Lactobacillus gigeriorum DSM 23908 = CRBIP 24.85</name>
    <dbReference type="NCBI Taxonomy" id="1423751"/>
    <lineage>
        <taxon>Bacteria</taxon>
        <taxon>Bacillati</taxon>
        <taxon>Bacillota</taxon>
        <taxon>Bacilli</taxon>
        <taxon>Lactobacillales</taxon>
        <taxon>Lactobacillaceae</taxon>
        <taxon>Lactobacillus</taxon>
    </lineage>
</organism>
<dbReference type="PANTHER" id="PTHR37316:SF3">
    <property type="entry name" value="TEICHOIC ACID GLYCEROL-PHOSPHATE TRANSFERASE"/>
    <property type="match status" value="1"/>
</dbReference>
<gene>
    <name evidence="7" type="ORF">FC38_GL000752</name>
</gene>
<evidence type="ECO:0000256" key="6">
    <source>
        <dbReference type="ARBA" id="ARBA00023136"/>
    </source>
</evidence>